<sequence>MSVIPDRVVFDAEPLIAHADAEPGSDVVEEYLDAVALGETIGYASYVNLSEFRYTIARKYDRDTADEYLDWLTDLGIETVTVSDAWVAASEYVLQYNPALGDSFALATAEHVGGTLLVGGDDDYDEVSDVPVERFRDGSA</sequence>
<proteinExistence type="predicted"/>
<dbReference type="eggNOG" id="arCOG02221">
    <property type="taxonomic scope" value="Archaea"/>
</dbReference>
<dbReference type="Gene3D" id="3.40.50.1010">
    <property type="entry name" value="5'-nuclease"/>
    <property type="match status" value="1"/>
</dbReference>
<accession>F7PPF3</accession>
<dbReference type="EMBL" id="HF571521">
    <property type="protein sequence ID" value="CCQ34926.1"/>
    <property type="molecule type" value="Genomic_DNA"/>
</dbReference>
<dbReference type="PATRIC" id="fig|1033806.12.peg.2812"/>
<protein>
    <submittedName>
        <fullName evidence="2">Conserved hypothetical PilT domain protein</fullName>
    </submittedName>
    <submittedName>
        <fullName evidence="3">PilT protein domain-containing protein</fullName>
    </submittedName>
</protein>
<evidence type="ECO:0000313" key="2">
    <source>
        <dbReference type="EMBL" id="CCQ34926.1"/>
    </source>
</evidence>
<dbReference type="Proteomes" id="UP000003861">
    <property type="component" value="Unassembled WGS sequence"/>
</dbReference>
<dbReference type="OrthoDB" id="220712at2157"/>
<gene>
    <name evidence="3" type="ORF">HLRTI_003466</name>
    <name evidence="2" type="ORF">HTIA_p2824</name>
</gene>
<dbReference type="SUPFAM" id="SSF88723">
    <property type="entry name" value="PIN domain-like"/>
    <property type="match status" value="1"/>
</dbReference>
<feature type="domain" description="PIN" evidence="1">
    <location>
        <begin position="8"/>
        <end position="128"/>
    </location>
</feature>
<dbReference type="AlphaFoldDB" id="F7PPF3"/>
<dbReference type="Pfam" id="PF01850">
    <property type="entry name" value="PIN"/>
    <property type="match status" value="1"/>
</dbReference>
<keyword evidence="2" id="KW-0614">Plasmid</keyword>
<dbReference type="KEGG" id="hti:HTIA_p2824"/>
<dbReference type="InterPro" id="IPR002716">
    <property type="entry name" value="PIN_dom"/>
</dbReference>
<dbReference type="RefSeq" id="WP_008528018.1">
    <property type="nucleotide sequence ID" value="NC_021913.1"/>
</dbReference>
<reference evidence="3 4" key="2">
    <citation type="journal article" date="2013" name="PLoS ONE">
        <title>INDIGO - INtegrated Data Warehouse of MIcrobial GenOmes with Examples from the Red Sea Extremophiles.</title>
        <authorList>
            <person name="Alam I."/>
            <person name="Antunes A."/>
            <person name="Kamau A.A."/>
            <person name="Ba Alawi W."/>
            <person name="Kalkatawi M."/>
            <person name="Stingl U."/>
            <person name="Bajic V.B."/>
        </authorList>
    </citation>
    <scope>NUCLEOTIDE SEQUENCE [LARGE SCALE GENOMIC DNA]</scope>
    <source>
        <strain evidence="3 4">SARL4B</strain>
    </source>
</reference>
<dbReference type="GeneID" id="23797689"/>
<name>F7PPF3_9EURY</name>
<dbReference type="HOGENOM" id="CLU_135601_1_1_2"/>
<evidence type="ECO:0000259" key="1">
    <source>
        <dbReference type="Pfam" id="PF01850"/>
    </source>
</evidence>
<keyword evidence="5" id="KW-1185">Reference proteome</keyword>
<reference evidence="3 4" key="1">
    <citation type="journal article" date="2011" name="J. Bacteriol.">
        <title>Genome sequence of Halorhabdus tiamatea, the first archaeon isolated from a deep-sea anoxic brine lake.</title>
        <authorList>
            <person name="Antunes A."/>
            <person name="Alam I."/>
            <person name="Bajic V.B."/>
            <person name="Stingl U."/>
        </authorList>
    </citation>
    <scope>NUCLEOTIDE SEQUENCE [LARGE SCALE GENOMIC DNA]</scope>
    <source>
        <strain evidence="3 4">SARL4B</strain>
    </source>
</reference>
<reference evidence="2 5" key="3">
    <citation type="journal article" date="2014" name="Environ. Microbiol.">
        <title>Halorhabdus tiamatea: proteogenomics and glycosidase activity measurements identify the first cultivated euryarchaeon from a deep-sea anoxic brine lake as potential polysaccharide degrader.</title>
        <authorList>
            <person name="Werner J."/>
            <person name="Ferrer M."/>
            <person name="Michel G."/>
            <person name="Mann A.J."/>
            <person name="Huang S."/>
            <person name="Juarez S."/>
            <person name="Ciordia S."/>
            <person name="Albar J.P."/>
            <person name="Alcaide M."/>
            <person name="La Cono V."/>
            <person name="Yakimov M.M."/>
            <person name="Antunes A."/>
            <person name="Taborda M."/>
            <person name="Da Costa M.S."/>
            <person name="Amann R.I."/>
            <person name="Gloeckner F.O."/>
            <person name="Golyshina O.V."/>
            <person name="Golyshin P.N."/>
            <person name="Teeling H."/>
        </authorList>
    </citation>
    <scope>NUCLEOTIDE SEQUENCE [LARGE SCALE GENOMIC DNA]</scope>
    <source>
        <strain evidence="5">SARL4B</strain>
        <strain evidence="2">Type strain: SARL4B</strain>
        <plasmid evidence="2">pHTIA</plasmid>
    </source>
</reference>
<evidence type="ECO:0000313" key="4">
    <source>
        <dbReference type="Proteomes" id="UP000003861"/>
    </source>
</evidence>
<organism evidence="3 4">
    <name type="scientific">Halorhabdus tiamatea SARL4B</name>
    <dbReference type="NCBI Taxonomy" id="1033806"/>
    <lineage>
        <taxon>Archaea</taxon>
        <taxon>Methanobacteriati</taxon>
        <taxon>Methanobacteriota</taxon>
        <taxon>Stenosarchaea group</taxon>
        <taxon>Halobacteria</taxon>
        <taxon>Halobacteriales</taxon>
        <taxon>Haloarculaceae</taxon>
        <taxon>Halorhabdus</taxon>
    </lineage>
</organism>
<evidence type="ECO:0000313" key="5">
    <source>
        <dbReference type="Proteomes" id="UP000015381"/>
    </source>
</evidence>
<dbReference type="InterPro" id="IPR029060">
    <property type="entry name" value="PIN-like_dom_sf"/>
</dbReference>
<evidence type="ECO:0000313" key="3">
    <source>
        <dbReference type="EMBL" id="ERJ04588.1"/>
    </source>
</evidence>
<dbReference type="EMBL" id="AFNT02000069">
    <property type="protein sequence ID" value="ERJ04588.1"/>
    <property type="molecule type" value="Genomic_DNA"/>
</dbReference>
<geneLocation type="plasmid" evidence="2 5">
    <name>pHTIA</name>
</geneLocation>
<dbReference type="Proteomes" id="UP000015381">
    <property type="component" value="Plasmid pHTIA"/>
</dbReference>